<keyword evidence="4" id="KW-1185">Reference proteome</keyword>
<feature type="region of interest" description="Disordered" evidence="1">
    <location>
        <begin position="13"/>
        <end position="40"/>
    </location>
</feature>
<dbReference type="Proteomes" id="UP000317178">
    <property type="component" value="Chromosome"/>
</dbReference>
<name>A0A518CQI7_9PLAN</name>
<dbReference type="RefSeq" id="WP_144996843.1">
    <property type="nucleotide sequence ID" value="NZ_CP036281.1"/>
</dbReference>
<dbReference type="Gene3D" id="3.20.20.140">
    <property type="entry name" value="Metal-dependent hydrolases"/>
    <property type="match status" value="1"/>
</dbReference>
<dbReference type="KEGG" id="plon:Pla110_32170"/>
<dbReference type="PANTHER" id="PTHR42889">
    <property type="entry name" value="BLR3681 PROTEIN"/>
    <property type="match status" value="1"/>
</dbReference>
<proteinExistence type="predicted"/>
<reference evidence="3 4" key="1">
    <citation type="submission" date="2019-02" db="EMBL/GenBank/DDBJ databases">
        <title>Deep-cultivation of Planctomycetes and their phenomic and genomic characterization uncovers novel biology.</title>
        <authorList>
            <person name="Wiegand S."/>
            <person name="Jogler M."/>
            <person name="Boedeker C."/>
            <person name="Pinto D."/>
            <person name="Vollmers J."/>
            <person name="Rivas-Marin E."/>
            <person name="Kohn T."/>
            <person name="Peeters S.H."/>
            <person name="Heuer A."/>
            <person name="Rast P."/>
            <person name="Oberbeckmann S."/>
            <person name="Bunk B."/>
            <person name="Jeske O."/>
            <person name="Meyerdierks A."/>
            <person name="Storesund J.E."/>
            <person name="Kallscheuer N."/>
            <person name="Luecker S."/>
            <person name="Lage O.M."/>
            <person name="Pohl T."/>
            <person name="Merkel B.J."/>
            <person name="Hornburger P."/>
            <person name="Mueller R.-W."/>
            <person name="Bruemmer F."/>
            <person name="Labrenz M."/>
            <person name="Spormann A.M."/>
            <person name="Op den Camp H."/>
            <person name="Overmann J."/>
            <person name="Amann R."/>
            <person name="Jetten M.S.M."/>
            <person name="Mascher T."/>
            <person name="Medema M.H."/>
            <person name="Devos D.P."/>
            <person name="Kaster A.-K."/>
            <person name="Ovreas L."/>
            <person name="Rohde M."/>
            <person name="Galperin M.Y."/>
            <person name="Jogler C."/>
        </authorList>
    </citation>
    <scope>NUCLEOTIDE SEQUENCE [LARGE SCALE GENOMIC DNA]</scope>
    <source>
        <strain evidence="3 4">Pla110</strain>
    </source>
</reference>
<evidence type="ECO:0000313" key="3">
    <source>
        <dbReference type="EMBL" id="QDU81475.1"/>
    </source>
</evidence>
<protein>
    <submittedName>
        <fullName evidence="3">Amidohydrolase</fullName>
    </submittedName>
</protein>
<keyword evidence="3" id="KW-0378">Hydrolase</keyword>
<feature type="domain" description="Amidohydrolase-related" evidence="2">
    <location>
        <begin position="231"/>
        <end position="462"/>
    </location>
</feature>
<evidence type="ECO:0000313" key="4">
    <source>
        <dbReference type="Proteomes" id="UP000317178"/>
    </source>
</evidence>
<dbReference type="InterPro" id="IPR032466">
    <property type="entry name" value="Metal_Hydrolase"/>
</dbReference>
<dbReference type="SUPFAM" id="SSF51556">
    <property type="entry name" value="Metallo-dependent hydrolases"/>
    <property type="match status" value="1"/>
</dbReference>
<accession>A0A518CQI7</accession>
<dbReference type="PANTHER" id="PTHR42889:SF1">
    <property type="entry name" value="BLR3681 PROTEIN"/>
    <property type="match status" value="1"/>
</dbReference>
<dbReference type="Pfam" id="PF04909">
    <property type="entry name" value="Amidohydro_2"/>
    <property type="match status" value="1"/>
</dbReference>
<dbReference type="GO" id="GO:0016787">
    <property type="term" value="F:hydrolase activity"/>
    <property type="evidence" value="ECO:0007669"/>
    <property type="project" value="UniProtKB-KW"/>
</dbReference>
<gene>
    <name evidence="3" type="ORF">Pla110_32170</name>
</gene>
<dbReference type="EMBL" id="CP036281">
    <property type="protein sequence ID" value="QDU81475.1"/>
    <property type="molecule type" value="Genomic_DNA"/>
</dbReference>
<evidence type="ECO:0000256" key="1">
    <source>
        <dbReference type="SAM" id="MobiDB-lite"/>
    </source>
</evidence>
<evidence type="ECO:0000259" key="2">
    <source>
        <dbReference type="Pfam" id="PF04909"/>
    </source>
</evidence>
<dbReference type="OrthoDB" id="9777673at2"/>
<organism evidence="3 4">
    <name type="scientific">Polystyrenella longa</name>
    <dbReference type="NCBI Taxonomy" id="2528007"/>
    <lineage>
        <taxon>Bacteria</taxon>
        <taxon>Pseudomonadati</taxon>
        <taxon>Planctomycetota</taxon>
        <taxon>Planctomycetia</taxon>
        <taxon>Planctomycetales</taxon>
        <taxon>Planctomycetaceae</taxon>
        <taxon>Polystyrenella</taxon>
    </lineage>
</organism>
<sequence>MWVRKWERDQAMGVDSPVPTQAVSNEEFLPRPQNAQQKSWEKRIGEIAEEKSRRVGLSRRDFMRSSMGLATAFLAANEVFGPYWQVDAAETEDAALTAEKHPEHEYFIFDVQTHFTDGFTFPFRGAEFLKNIGVTLDNDADAYSFQNFVKEIFLDSETDMAVISGVPGKEDQRADDGKVLEGRARGGGYLPSWLMAERRNELNELAKSQRVFSQGNCAPNHYWDQKTKTQDQTALFEQIEREIKNYKIDSWKWYCHTDPGRSGDGFRMDDEKLTYPFYEKSRDLGLKTFSIHKGYAAQSKTLGHYAHPGDIEKAALDFPDLNFICYHSAIKHGPSEPAFHEPEFFNPETGDFAWHADLMKIKERNPQMDNVYVEIGSAFSTLLVTHPVMCQHLIGRNIKMYGVDRVLWGTDCLWWGSPQWLIDAFKRFQITDELCEKFGYTKLTREDKAKIFGLNGAKLYGFEPPANRLQLPEDTLDRLKTVYRGEGGHRENNAYGWVREEKKA</sequence>
<dbReference type="AlphaFoldDB" id="A0A518CQI7"/>
<dbReference type="InterPro" id="IPR006680">
    <property type="entry name" value="Amidohydro-rel"/>
</dbReference>